<dbReference type="InterPro" id="IPR027417">
    <property type="entry name" value="P-loop_NTPase"/>
</dbReference>
<sequence length="436" mass="48322">MTSKFGDSDSEFRRGARAVIALPDLGRDARRDTDARLAEAAGLAEAIGIDVEDRLAFRVRRAQPATLFGSGQVERIADAVRQSEAELLIVDGAVTPIQQKTLEERTKAKVIDRTGLILEIFGERAATAEGRLQVELAHLDYQAGRLVRSWTHLERQRGGFGFLGGPGETQIEADRRMIRDRMAKLRRELDQVARTRTLHRARRQKAPWPVIALVGYTNAGKSTLFNRLTRAEVRAEDLLFATLGPTMREIALPGIEKAILSDTVGFVSDLPTQLVAAFRATLEEVVSADLIIHVRDISHPDSDAQRIDVEQVLDEIGAGGEGRAPRIEAWNKIDLLGEEEGIRARAEAQRRNDVVVISALSGEGVDGLLAAASEVLRRESKVRIVTLPAENGELIAWLHANGEVLSYDHEGLETRFVVRLSDKDWARFQSWRQSRS</sequence>
<dbReference type="CDD" id="cd01878">
    <property type="entry name" value="HflX"/>
    <property type="match status" value="1"/>
</dbReference>
<dbReference type="PANTHER" id="PTHR10229:SF0">
    <property type="entry name" value="GTP-BINDING PROTEIN 6-RELATED"/>
    <property type="match status" value="1"/>
</dbReference>
<feature type="binding site" evidence="6">
    <location>
        <begin position="262"/>
        <end position="265"/>
    </location>
    <ligand>
        <name>GTP</name>
        <dbReference type="ChEBI" id="CHEBI:37565"/>
    </ligand>
</feature>
<evidence type="ECO:0000256" key="2">
    <source>
        <dbReference type="ARBA" id="ARBA00022741"/>
    </source>
</evidence>
<gene>
    <name evidence="5 9" type="primary">hflX</name>
    <name evidence="9" type="ORF">FRZ32_13775</name>
</gene>
<protein>
    <recommendedName>
        <fullName evidence="5">GTPase HflX</fullName>
    </recommendedName>
    <alternativeName>
        <fullName evidence="5">GTP-binding protein HflX</fullName>
    </alternativeName>
</protein>
<dbReference type="GO" id="GO:0005525">
    <property type="term" value="F:GTP binding"/>
    <property type="evidence" value="ECO:0007669"/>
    <property type="project" value="UniProtKB-UniRule"/>
</dbReference>
<evidence type="ECO:0000256" key="3">
    <source>
        <dbReference type="ARBA" id="ARBA00022842"/>
    </source>
</evidence>
<dbReference type="InterPro" id="IPR032305">
    <property type="entry name" value="GTP-bd_M"/>
</dbReference>
<dbReference type="Pfam" id="PF01926">
    <property type="entry name" value="MMR_HSR1"/>
    <property type="match status" value="1"/>
</dbReference>
<evidence type="ECO:0000256" key="4">
    <source>
        <dbReference type="ARBA" id="ARBA00023134"/>
    </source>
</evidence>
<dbReference type="PROSITE" id="PS51705">
    <property type="entry name" value="G_HFLX"/>
    <property type="match status" value="1"/>
</dbReference>
<proteinExistence type="inferred from homology"/>
<evidence type="ECO:0000256" key="5">
    <source>
        <dbReference type="HAMAP-Rule" id="MF_00900"/>
    </source>
</evidence>
<dbReference type="InterPro" id="IPR025121">
    <property type="entry name" value="GTPase_HflX_N"/>
</dbReference>
<feature type="binding site" evidence="6">
    <location>
        <begin position="331"/>
        <end position="334"/>
    </location>
    <ligand>
        <name>GTP</name>
        <dbReference type="ChEBI" id="CHEBI:37565"/>
    </ligand>
</feature>
<dbReference type="RefSeq" id="WP_147044047.1">
    <property type="nucleotide sequence ID" value="NZ_BAABIR010000001.1"/>
</dbReference>
<comment type="similarity">
    <text evidence="5">Belongs to the TRAFAC class OBG-HflX-like GTPase superfamily. HflX GTPase family.</text>
</comment>
<dbReference type="InterPro" id="IPR016496">
    <property type="entry name" value="GTPase_HflX"/>
</dbReference>
<keyword evidence="1 7" id="KW-0479">Metal-binding</keyword>
<evidence type="ECO:0000313" key="9">
    <source>
        <dbReference type="EMBL" id="TXC64624.1"/>
    </source>
</evidence>
<feature type="binding site" evidence="7">
    <location>
        <position position="242"/>
    </location>
    <ligand>
        <name>Mg(2+)</name>
        <dbReference type="ChEBI" id="CHEBI:18420"/>
    </ligand>
</feature>
<evidence type="ECO:0000256" key="6">
    <source>
        <dbReference type="PIRSR" id="PIRSR006809-1"/>
    </source>
</evidence>
<keyword evidence="3 7" id="KW-0460">Magnesium</keyword>
<dbReference type="InterPro" id="IPR045498">
    <property type="entry name" value="HflX_C"/>
</dbReference>
<keyword evidence="4 5" id="KW-0342">GTP-binding</keyword>
<keyword evidence="10" id="KW-1185">Reference proteome</keyword>
<dbReference type="Gene3D" id="3.40.50.300">
    <property type="entry name" value="P-loop containing nucleotide triphosphate hydrolases"/>
    <property type="match status" value="1"/>
</dbReference>
<dbReference type="HAMAP" id="MF_00900">
    <property type="entry name" value="GTPase_HflX"/>
    <property type="match status" value="1"/>
</dbReference>
<feature type="domain" description="Hflx-type G" evidence="8">
    <location>
        <begin position="209"/>
        <end position="380"/>
    </location>
</feature>
<evidence type="ECO:0000313" key="10">
    <source>
        <dbReference type="Proteomes" id="UP000321249"/>
    </source>
</evidence>
<dbReference type="PANTHER" id="PTHR10229">
    <property type="entry name" value="GTP-BINDING PROTEIN HFLX"/>
    <property type="match status" value="1"/>
</dbReference>
<evidence type="ECO:0000256" key="1">
    <source>
        <dbReference type="ARBA" id="ARBA00022723"/>
    </source>
</evidence>
<dbReference type="Pfam" id="PF16360">
    <property type="entry name" value="GTP-bdg_M"/>
    <property type="match status" value="1"/>
</dbReference>
<dbReference type="AlphaFoldDB" id="A0A5C6TVZ8"/>
<dbReference type="Gene3D" id="6.10.250.2860">
    <property type="match status" value="1"/>
</dbReference>
<reference evidence="9 10" key="1">
    <citation type="journal article" date="2015" name="J. Microbiol.">
        <title>Sphingosinicella ginsenosidimutans sp. nov., with ginsenoside converting activity.</title>
        <authorList>
            <person name="Kim J.K."/>
            <person name="Kang M.S."/>
            <person name="Park S.C."/>
            <person name="Kim K.M."/>
            <person name="Choi K."/>
            <person name="Yoon M.H."/>
            <person name="Im W.T."/>
        </authorList>
    </citation>
    <scope>NUCLEOTIDE SEQUENCE [LARGE SCALE GENOMIC DNA]</scope>
    <source>
        <strain evidence="9 10">BS-11</strain>
    </source>
</reference>
<dbReference type="Gene3D" id="3.40.50.11060">
    <property type="entry name" value="GTPase HflX, N-terminal domain"/>
    <property type="match status" value="1"/>
</dbReference>
<dbReference type="GO" id="GO:0005737">
    <property type="term" value="C:cytoplasm"/>
    <property type="evidence" value="ECO:0007669"/>
    <property type="project" value="UniProtKB-SubCell"/>
</dbReference>
<dbReference type="NCBIfam" id="TIGR03156">
    <property type="entry name" value="GTP_HflX"/>
    <property type="match status" value="1"/>
</dbReference>
<dbReference type="PRINTS" id="PR00326">
    <property type="entry name" value="GTP1OBG"/>
</dbReference>
<dbReference type="GO" id="GO:0003924">
    <property type="term" value="F:GTPase activity"/>
    <property type="evidence" value="ECO:0007669"/>
    <property type="project" value="UniProtKB-UniRule"/>
</dbReference>
<comment type="cofactor">
    <cofactor evidence="7">
        <name>Mg(2+)</name>
        <dbReference type="ChEBI" id="CHEBI:18420"/>
    </cofactor>
</comment>
<feature type="binding site" evidence="7">
    <location>
        <position position="222"/>
    </location>
    <ligand>
        <name>Mg(2+)</name>
        <dbReference type="ChEBI" id="CHEBI:18420"/>
    </ligand>
</feature>
<dbReference type="PIRSF" id="PIRSF006809">
    <property type="entry name" value="GTP-binding_hflX_prd"/>
    <property type="match status" value="1"/>
</dbReference>
<dbReference type="InterPro" id="IPR042108">
    <property type="entry name" value="GTPase_HflX_N_sf"/>
</dbReference>
<dbReference type="GO" id="GO:0043022">
    <property type="term" value="F:ribosome binding"/>
    <property type="evidence" value="ECO:0007669"/>
    <property type="project" value="TreeGrafter"/>
</dbReference>
<keyword evidence="2 5" id="KW-0547">Nucleotide-binding</keyword>
<evidence type="ECO:0000256" key="7">
    <source>
        <dbReference type="PIRSR" id="PIRSR006809-2"/>
    </source>
</evidence>
<comment type="caution">
    <text evidence="9">The sequence shown here is derived from an EMBL/GenBank/DDBJ whole genome shotgun (WGS) entry which is preliminary data.</text>
</comment>
<organism evidence="9 10">
    <name type="scientific">Allosphingosinicella ginsenosidimutans</name>
    <dbReference type="NCBI Taxonomy" id="1176539"/>
    <lineage>
        <taxon>Bacteria</taxon>
        <taxon>Pseudomonadati</taxon>
        <taxon>Pseudomonadota</taxon>
        <taxon>Alphaproteobacteria</taxon>
        <taxon>Sphingomonadales</taxon>
        <taxon>Sphingomonadaceae</taxon>
        <taxon>Allosphingosinicella</taxon>
    </lineage>
</organism>
<dbReference type="Pfam" id="PF13167">
    <property type="entry name" value="GTP-bdg_N"/>
    <property type="match status" value="1"/>
</dbReference>
<dbReference type="SUPFAM" id="SSF52540">
    <property type="entry name" value="P-loop containing nucleoside triphosphate hydrolases"/>
    <property type="match status" value="1"/>
</dbReference>
<comment type="function">
    <text evidence="5">GTPase that associates with the 50S ribosomal subunit and may have a role during protein synthesis or ribosome biogenesis.</text>
</comment>
<dbReference type="InterPro" id="IPR030394">
    <property type="entry name" value="G_HFLX_dom"/>
</dbReference>
<keyword evidence="5" id="KW-0963">Cytoplasm</keyword>
<accession>A0A5C6TVZ8</accession>
<feature type="binding site" evidence="6">
    <location>
        <begin position="215"/>
        <end position="222"/>
    </location>
    <ligand>
        <name>GTP</name>
        <dbReference type="ChEBI" id="CHEBI:37565"/>
    </ligand>
</feature>
<dbReference type="Proteomes" id="UP000321249">
    <property type="component" value="Unassembled WGS sequence"/>
</dbReference>
<dbReference type="GO" id="GO:0046872">
    <property type="term" value="F:metal ion binding"/>
    <property type="evidence" value="ECO:0007669"/>
    <property type="project" value="UniProtKB-KW"/>
</dbReference>
<dbReference type="InterPro" id="IPR006073">
    <property type="entry name" value="GTP-bd"/>
</dbReference>
<comment type="subcellular location">
    <subcellularLocation>
        <location evidence="5">Cytoplasm</location>
    </subcellularLocation>
    <text evidence="5">May associate with membranes.</text>
</comment>
<dbReference type="OrthoDB" id="9812272at2"/>
<evidence type="ECO:0000259" key="8">
    <source>
        <dbReference type="PROSITE" id="PS51705"/>
    </source>
</evidence>
<dbReference type="Pfam" id="PF19275">
    <property type="entry name" value="HflX_C"/>
    <property type="match status" value="1"/>
</dbReference>
<comment type="subunit">
    <text evidence="5">Monomer. Associates with the 50S ribosomal subunit.</text>
</comment>
<name>A0A5C6TVZ8_9SPHN</name>
<feature type="binding site" evidence="6">
    <location>
        <begin position="358"/>
        <end position="360"/>
    </location>
    <ligand>
        <name>GTP</name>
        <dbReference type="ChEBI" id="CHEBI:37565"/>
    </ligand>
</feature>
<dbReference type="EMBL" id="VOQQ01000001">
    <property type="protein sequence ID" value="TXC64624.1"/>
    <property type="molecule type" value="Genomic_DNA"/>
</dbReference>